<reference evidence="6 7" key="1">
    <citation type="journal article" date="2016" name="Nat. Commun.">
        <title>Thousands of microbial genomes shed light on interconnected biogeochemical processes in an aquifer system.</title>
        <authorList>
            <person name="Anantharaman K."/>
            <person name="Brown C.T."/>
            <person name="Hug L.A."/>
            <person name="Sharon I."/>
            <person name="Castelle C.J."/>
            <person name="Probst A.J."/>
            <person name="Thomas B.C."/>
            <person name="Singh A."/>
            <person name="Wilkins M.J."/>
            <person name="Karaoz U."/>
            <person name="Brodie E.L."/>
            <person name="Williams K.H."/>
            <person name="Hubbard S.S."/>
            <person name="Banfield J.F."/>
        </authorList>
    </citation>
    <scope>NUCLEOTIDE SEQUENCE [LARGE SCALE GENOMIC DNA]</scope>
</reference>
<dbReference type="InterPro" id="IPR001911">
    <property type="entry name" value="Ribosomal_bS21"/>
</dbReference>
<evidence type="ECO:0000256" key="5">
    <source>
        <dbReference type="HAMAP-Rule" id="MF_00358"/>
    </source>
</evidence>
<dbReference type="GO" id="GO:1990904">
    <property type="term" value="C:ribonucleoprotein complex"/>
    <property type="evidence" value="ECO:0007669"/>
    <property type="project" value="UniProtKB-KW"/>
</dbReference>
<gene>
    <name evidence="5" type="primary">rpsU</name>
    <name evidence="6" type="ORF">A2Y99_00690</name>
</gene>
<dbReference type="EMBL" id="MFIY01000070">
    <property type="protein sequence ID" value="OGF99150.1"/>
    <property type="molecule type" value="Genomic_DNA"/>
</dbReference>
<dbReference type="NCBIfam" id="TIGR00030">
    <property type="entry name" value="S21p"/>
    <property type="match status" value="1"/>
</dbReference>
<organism evidence="6 7">
    <name type="scientific">Candidatus Gottesmanbacteria bacterium RBG_13_37_7</name>
    <dbReference type="NCBI Taxonomy" id="1798369"/>
    <lineage>
        <taxon>Bacteria</taxon>
        <taxon>Candidatus Gottesmaniibacteriota</taxon>
    </lineage>
</organism>
<evidence type="ECO:0000256" key="2">
    <source>
        <dbReference type="ARBA" id="ARBA00022980"/>
    </source>
</evidence>
<dbReference type="AlphaFoldDB" id="A0A1F5YG55"/>
<dbReference type="GO" id="GO:0003735">
    <property type="term" value="F:structural constituent of ribosome"/>
    <property type="evidence" value="ECO:0007669"/>
    <property type="project" value="InterPro"/>
</dbReference>
<protein>
    <recommendedName>
        <fullName evidence="4 5">Small ribosomal subunit protein bS21</fullName>
    </recommendedName>
</protein>
<dbReference type="HAMAP" id="MF_00358">
    <property type="entry name" value="Ribosomal_bS21"/>
    <property type="match status" value="1"/>
</dbReference>
<keyword evidence="2 5" id="KW-0689">Ribosomal protein</keyword>
<dbReference type="GO" id="GO:0006412">
    <property type="term" value="P:translation"/>
    <property type="evidence" value="ECO:0007669"/>
    <property type="project" value="UniProtKB-UniRule"/>
</dbReference>
<name>A0A1F5YG55_9BACT</name>
<dbReference type="Proteomes" id="UP000178230">
    <property type="component" value="Unassembled WGS sequence"/>
</dbReference>
<dbReference type="Pfam" id="PF01165">
    <property type="entry name" value="Ribosomal_S21"/>
    <property type="match status" value="1"/>
</dbReference>
<evidence type="ECO:0000256" key="4">
    <source>
        <dbReference type="ARBA" id="ARBA00035135"/>
    </source>
</evidence>
<dbReference type="InterPro" id="IPR038380">
    <property type="entry name" value="Ribosomal_bS21_sf"/>
</dbReference>
<dbReference type="GO" id="GO:0005840">
    <property type="term" value="C:ribosome"/>
    <property type="evidence" value="ECO:0007669"/>
    <property type="project" value="UniProtKB-KW"/>
</dbReference>
<comment type="caution">
    <text evidence="6">The sequence shown here is derived from an EMBL/GenBank/DDBJ whole genome shotgun (WGS) entry which is preliminary data.</text>
</comment>
<dbReference type="Gene3D" id="1.20.5.1150">
    <property type="entry name" value="Ribosomal protein S8"/>
    <property type="match status" value="1"/>
</dbReference>
<sequence>MIIVKADPGDTSDSLIRKFTRKVISEGLLLELKKKEFYQKPAEVRKEQKKEIERRVRARRRAKRNK</sequence>
<evidence type="ECO:0000256" key="3">
    <source>
        <dbReference type="ARBA" id="ARBA00023274"/>
    </source>
</evidence>
<keyword evidence="3 5" id="KW-0687">Ribonucleoprotein</keyword>
<evidence type="ECO:0000313" key="6">
    <source>
        <dbReference type="EMBL" id="OGF99150.1"/>
    </source>
</evidence>
<comment type="similarity">
    <text evidence="1 5">Belongs to the bacterial ribosomal protein bS21 family.</text>
</comment>
<evidence type="ECO:0000256" key="1">
    <source>
        <dbReference type="ARBA" id="ARBA00006640"/>
    </source>
</evidence>
<accession>A0A1F5YG55</accession>
<evidence type="ECO:0000313" key="7">
    <source>
        <dbReference type="Proteomes" id="UP000178230"/>
    </source>
</evidence>
<proteinExistence type="inferred from homology"/>